<keyword evidence="1" id="KW-0732">Signal</keyword>
<proteinExistence type="predicted"/>
<accession>A0ABY7VLU4</accession>
<reference evidence="2 3" key="1">
    <citation type="journal article" date="2022" name="Mar. Drugs">
        <title>Bioassay-Guided Fractionation Leads to the Detection of Cholic Acid Generated by the Rare Thalassomonas sp.</title>
        <authorList>
            <person name="Pheiffer F."/>
            <person name="Schneider Y.K."/>
            <person name="Hansen E.H."/>
            <person name="Andersen J.H."/>
            <person name="Isaksson J."/>
            <person name="Busche T."/>
            <person name="R C."/>
            <person name="Kalinowski J."/>
            <person name="Zyl L.V."/>
            <person name="Trindade M."/>
        </authorList>
    </citation>
    <scope>NUCLEOTIDE SEQUENCE [LARGE SCALE GENOMIC DNA]</scope>
    <source>
        <strain evidence="2 3">A5K-61T</strain>
    </source>
</reference>
<feature type="signal peptide" evidence="1">
    <location>
        <begin position="1"/>
        <end position="21"/>
    </location>
</feature>
<dbReference type="EMBL" id="CP059693">
    <property type="protein sequence ID" value="WDE14214.1"/>
    <property type="molecule type" value="Genomic_DNA"/>
</dbReference>
<evidence type="ECO:0000313" key="3">
    <source>
        <dbReference type="Proteomes" id="UP001215231"/>
    </source>
</evidence>
<dbReference type="Proteomes" id="UP001215231">
    <property type="component" value="Chromosome"/>
</dbReference>
<sequence length="671" mass="74191">MKPYQLRILLPFLLLSHQTLAADVCEVNKSTLESNLTKVETTVDTLAETELPSATKLSMLAELTPKLTAFVDVLGKIGTVAGLGIGVYEIADGAKSHNSSEIIDGSLNVASVVAPEIVSTIVGELAGEAIGGIAGGAAAFLVIEGLEIYNGVKVEKVISSIKHQNAKLSEVYGANVNALEKGLTETRRVIAGDSEELYKLTTANFGKVALTLTKRSVDKLANTFYLREMGKQALKLSAENHDKNVLSYSEQGNTLDKDLVKQSLELMNYKLRRWYSIEKSEIGGDGNGRPVNTNGVWQNYHISNNYYWTLNEATPDLTDNELFVRLQTPTIYSKGVQSHFIPLVKWSRDTLEPIVTNIVDAAFDDKQALAQDYHEVLEQVLNNYPKLQQQMLESYNKTISERYSWLKFGQQLMGHLDYSDEKTIDALIWTFRILNPIAASFAEGALDKKLIESVNVSHMVASVVSHLINSGVNISDPGTYDQVRKLFAHDKAPTAVTSAFDKAFTTAKNAANQRLLAESDIKPLNLTQAVINEHLAKTKVMVDNGTLKGMLDGAINSHLKEQVYMPNFGPLKLAEFTQAASKIHWAYNKTVVSIINQHNAEITALAQNDKQKIANILLNMKLALSLNYSSFERKDLPVDPKYKWVSFNTLPHPKSELNSIIKYIDTTISNL</sequence>
<protein>
    <submittedName>
        <fullName evidence="2">Uncharacterized protein</fullName>
    </submittedName>
</protein>
<evidence type="ECO:0000313" key="2">
    <source>
        <dbReference type="EMBL" id="WDE14214.1"/>
    </source>
</evidence>
<feature type="chain" id="PRO_5047430677" evidence="1">
    <location>
        <begin position="22"/>
        <end position="671"/>
    </location>
</feature>
<keyword evidence="3" id="KW-1185">Reference proteome</keyword>
<dbReference type="RefSeq" id="WP_274054747.1">
    <property type="nucleotide sequence ID" value="NZ_CP059693.1"/>
</dbReference>
<gene>
    <name evidence="2" type="ORF">H3N35_12830</name>
</gene>
<name>A0ABY7VLU4_9GAMM</name>
<organism evidence="2 3">
    <name type="scientific">Thalassomonas haliotis</name>
    <dbReference type="NCBI Taxonomy" id="485448"/>
    <lineage>
        <taxon>Bacteria</taxon>
        <taxon>Pseudomonadati</taxon>
        <taxon>Pseudomonadota</taxon>
        <taxon>Gammaproteobacteria</taxon>
        <taxon>Alteromonadales</taxon>
        <taxon>Colwelliaceae</taxon>
        <taxon>Thalassomonas</taxon>
    </lineage>
</organism>
<evidence type="ECO:0000256" key="1">
    <source>
        <dbReference type="SAM" id="SignalP"/>
    </source>
</evidence>